<evidence type="ECO:0000256" key="1">
    <source>
        <dbReference type="SAM" id="Phobius"/>
    </source>
</evidence>
<evidence type="ECO:0000313" key="3">
    <source>
        <dbReference type="Proteomes" id="UP001162836"/>
    </source>
</evidence>
<gene>
    <name evidence="2" type="ORF">LRS37_11030</name>
</gene>
<name>A0ABS8QJH5_9BACI</name>
<feature type="transmembrane region" description="Helical" evidence="1">
    <location>
        <begin position="51"/>
        <end position="67"/>
    </location>
</feature>
<proteinExistence type="predicted"/>
<comment type="caution">
    <text evidence="2">The sequence shown here is derived from an EMBL/GenBank/DDBJ whole genome shotgun (WGS) entry which is preliminary data.</text>
</comment>
<feature type="transmembrane region" description="Helical" evidence="1">
    <location>
        <begin position="6"/>
        <end position="23"/>
    </location>
</feature>
<keyword evidence="1" id="KW-1133">Transmembrane helix</keyword>
<keyword evidence="1" id="KW-0812">Transmembrane</keyword>
<accession>A0ABS8QJH5</accession>
<organism evidence="2 3">
    <name type="scientific">Neobacillus sedimentimangrovi</name>
    <dbReference type="NCBI Taxonomy" id="2699460"/>
    <lineage>
        <taxon>Bacteria</taxon>
        <taxon>Bacillati</taxon>
        <taxon>Bacillota</taxon>
        <taxon>Bacilli</taxon>
        <taxon>Bacillales</taxon>
        <taxon>Bacillaceae</taxon>
        <taxon>Neobacillus</taxon>
    </lineage>
</organism>
<feature type="transmembrane region" description="Helical" evidence="1">
    <location>
        <begin position="74"/>
        <end position="94"/>
    </location>
</feature>
<dbReference type="EMBL" id="JAJODE010000030">
    <property type="protein sequence ID" value="MCD4839406.1"/>
    <property type="molecule type" value="Genomic_DNA"/>
</dbReference>
<evidence type="ECO:0000313" key="2">
    <source>
        <dbReference type="EMBL" id="MCD4839406.1"/>
    </source>
</evidence>
<feature type="transmembrane region" description="Helical" evidence="1">
    <location>
        <begin position="28"/>
        <end position="45"/>
    </location>
</feature>
<dbReference type="RefSeq" id="WP_163182776.1">
    <property type="nucleotide sequence ID" value="NZ_JAAFZF010000003.1"/>
</dbReference>
<reference evidence="2 3" key="1">
    <citation type="journal article" date="2023" name="Antonie Van Leeuwenhoek">
        <title>Unveiling the genomic potential of a novel thermostable glycoside hydrolases producing Neobacillus sedimentimangrovi UE25.</title>
        <authorList>
            <person name="Ejaz U."/>
            <person name="Saleem F."/>
            <person name="Rashid R."/>
            <person name="Hasan K.A."/>
            <person name="Syed M.N."/>
            <person name="Sohail M."/>
        </authorList>
    </citation>
    <scope>NUCLEOTIDE SEQUENCE [LARGE SCALE GENOMIC DNA]</scope>
    <source>
        <strain evidence="2 3">UE25</strain>
    </source>
</reference>
<dbReference type="Proteomes" id="UP001162836">
    <property type="component" value="Unassembled WGS sequence"/>
</dbReference>
<sequence length="96" mass="10904">MIQILFWPCMLVSLFLAVIAICFRRPKYLVISSLLILPLSVYLAATPRFSIWGLLFPLFYVGAAISLKKNLRWLSSLLVALNFFLIGWLGITVLSQ</sequence>
<keyword evidence="1" id="KW-0472">Membrane</keyword>
<protein>
    <submittedName>
        <fullName evidence="2">Uncharacterized protein</fullName>
    </submittedName>
</protein>
<keyword evidence="3" id="KW-1185">Reference proteome</keyword>